<evidence type="ECO:0000313" key="4">
    <source>
        <dbReference type="EMBL" id="SNR62954.1"/>
    </source>
</evidence>
<protein>
    <submittedName>
        <fullName evidence="4">Nucleoside-binding protein</fullName>
    </submittedName>
</protein>
<dbReference type="PANTHER" id="PTHR43208:SF1">
    <property type="entry name" value="ABC TRANSPORTER SUBSTRATE-BINDING PROTEIN"/>
    <property type="match status" value="1"/>
</dbReference>
<evidence type="ECO:0000256" key="2">
    <source>
        <dbReference type="SAM" id="SignalP"/>
    </source>
</evidence>
<evidence type="ECO:0000259" key="3">
    <source>
        <dbReference type="Pfam" id="PF02608"/>
    </source>
</evidence>
<dbReference type="InterPro" id="IPR052910">
    <property type="entry name" value="ABC-Purine-Binding"/>
</dbReference>
<sequence>MRVVLLLARLAVCVVLCAPALAQGQGANPGAPTKVAFALLGEVDDQGWTAAHAKAIEQLRREMGQEVEVSLAENVVDTAQAKAVFRRFARQGNQLIFGTTFQHMDAINAVAAEFPGVVFMHCSGVKTRPNLGVYMARIEQGEYLAGYLAGLMGYRNVGTVATQPIPEVVRGINAFTLGLSRGLREAGVKHDADRLNTVVWLKSWRNADGEARLARELVASGVELVRQMADTPDSARTACSLGTPAIGYGTDAASHGADCALTSTTFEWGPLYVDIVRRVRAGTWKSGDLFVGFESGAVGLAPFGKAVPEKIAAKVCAEKDRMARGKDMSFAGPVSDQAGRVRIAAGGRASDQELLTMRWFVRGVRGALPD</sequence>
<accession>A0A238XX70</accession>
<gene>
    <name evidence="4" type="ORF">SAMN04488503_0472</name>
</gene>
<feature type="domain" description="ABC transporter substrate-binding protein PnrA-like" evidence="3">
    <location>
        <begin position="34"/>
        <end position="301"/>
    </location>
</feature>
<dbReference type="RefSeq" id="WP_089271322.1">
    <property type="nucleotide sequence ID" value="NZ_FZOC01000001.1"/>
</dbReference>
<dbReference type="OrthoDB" id="9769871at2"/>
<keyword evidence="1 2" id="KW-0732">Signal</keyword>
<evidence type="ECO:0000256" key="1">
    <source>
        <dbReference type="ARBA" id="ARBA00022729"/>
    </source>
</evidence>
<dbReference type="SUPFAM" id="SSF53822">
    <property type="entry name" value="Periplasmic binding protein-like I"/>
    <property type="match status" value="1"/>
</dbReference>
<name>A0A238XX70_9BACT</name>
<dbReference type="Pfam" id="PF02608">
    <property type="entry name" value="Bmp"/>
    <property type="match status" value="1"/>
</dbReference>
<feature type="signal peptide" evidence="2">
    <location>
        <begin position="1"/>
        <end position="22"/>
    </location>
</feature>
<feature type="chain" id="PRO_5012308561" evidence="2">
    <location>
        <begin position="23"/>
        <end position="370"/>
    </location>
</feature>
<proteinExistence type="predicted"/>
<keyword evidence="5" id="KW-1185">Reference proteome</keyword>
<dbReference type="GO" id="GO:0005886">
    <property type="term" value="C:plasma membrane"/>
    <property type="evidence" value="ECO:0007669"/>
    <property type="project" value="InterPro"/>
</dbReference>
<reference evidence="4 5" key="1">
    <citation type="submission" date="2017-06" db="EMBL/GenBank/DDBJ databases">
        <authorList>
            <person name="Kim H.J."/>
            <person name="Triplett B.A."/>
        </authorList>
    </citation>
    <scope>NUCLEOTIDE SEQUENCE [LARGE SCALE GENOMIC DNA]</scope>
    <source>
        <strain evidence="4 5">DSM 13116</strain>
    </source>
</reference>
<dbReference type="AlphaFoldDB" id="A0A238XX70"/>
<dbReference type="EMBL" id="FZOC01000001">
    <property type="protein sequence ID" value="SNR62954.1"/>
    <property type="molecule type" value="Genomic_DNA"/>
</dbReference>
<organism evidence="4 5">
    <name type="scientific">Humidesulfovibrio mexicanus</name>
    <dbReference type="NCBI Taxonomy" id="147047"/>
    <lineage>
        <taxon>Bacteria</taxon>
        <taxon>Pseudomonadati</taxon>
        <taxon>Thermodesulfobacteriota</taxon>
        <taxon>Desulfovibrionia</taxon>
        <taxon>Desulfovibrionales</taxon>
        <taxon>Desulfovibrionaceae</taxon>
        <taxon>Humidesulfovibrio</taxon>
    </lineage>
</organism>
<dbReference type="InterPro" id="IPR003760">
    <property type="entry name" value="PnrA-like"/>
</dbReference>
<evidence type="ECO:0000313" key="5">
    <source>
        <dbReference type="Proteomes" id="UP000198324"/>
    </source>
</evidence>
<dbReference type="PANTHER" id="PTHR43208">
    <property type="entry name" value="ABC TRANSPORTER SUBSTRATE-BINDING PROTEIN"/>
    <property type="match status" value="1"/>
</dbReference>
<dbReference type="Gene3D" id="3.40.50.2300">
    <property type="match status" value="2"/>
</dbReference>
<dbReference type="InterPro" id="IPR028082">
    <property type="entry name" value="Peripla_BP_I"/>
</dbReference>
<dbReference type="CDD" id="cd19963">
    <property type="entry name" value="PBP1_BMP-like"/>
    <property type="match status" value="1"/>
</dbReference>
<dbReference type="Proteomes" id="UP000198324">
    <property type="component" value="Unassembled WGS sequence"/>
</dbReference>